<dbReference type="HOGENOM" id="CLU_968471_0_0_10"/>
<dbReference type="OrthoDB" id="9086561at2"/>
<dbReference type="EMBL" id="CM001403">
    <property type="protein sequence ID" value="EHQ29332.1"/>
    <property type="molecule type" value="Genomic_DNA"/>
</dbReference>
<evidence type="ECO:0000313" key="3">
    <source>
        <dbReference type="Proteomes" id="UP000002774"/>
    </source>
</evidence>
<sequence length="291" mass="33146">MKRYLSLLMLIPLLIAACNGYAQSRNSTRRPFKVYGFIVYGGYIKNGERVNANYEDLQIYLAHLGIAKYDLIYENKMLDYPAGNKENGSVNYHKMDSLSARAAREPDIPVSLDLEGWKRFDTLKTPQRMLEAIGAFKKNNKASLVGLYATVPQNTYGYDDKISRYDKVNKAYSQVAAAVDYFSPSLYNYKTTDSLLWKKSAVYSIGACKKYNYPAKKILPYLTPEISINKTTSLLTYSEMMFRLQTLYDLGADGCLIWTSSGTRDNKGNKIYIDENEGWLKAVKDFIARHS</sequence>
<dbReference type="InterPro" id="IPR013785">
    <property type="entry name" value="Aldolase_TIM"/>
</dbReference>
<dbReference type="PROSITE" id="PS51257">
    <property type="entry name" value="PROKAR_LIPOPROTEIN"/>
    <property type="match status" value="1"/>
</dbReference>
<dbReference type="Proteomes" id="UP000002774">
    <property type="component" value="Chromosome"/>
</dbReference>
<keyword evidence="1" id="KW-0732">Signal</keyword>
<evidence type="ECO:0008006" key="4">
    <source>
        <dbReference type="Google" id="ProtNLM"/>
    </source>
</evidence>
<gene>
    <name evidence="2" type="ORF">Mucpa_5257</name>
</gene>
<dbReference type="eggNOG" id="ENOG5031VDB">
    <property type="taxonomic scope" value="Bacteria"/>
</dbReference>
<accession>H1Y5I0</accession>
<dbReference type="Gene3D" id="3.20.20.70">
    <property type="entry name" value="Aldolase class I"/>
    <property type="match status" value="1"/>
</dbReference>
<reference evidence="2" key="1">
    <citation type="submission" date="2011-09" db="EMBL/GenBank/DDBJ databases">
        <title>The permanent draft genome of Mucilaginibacter paludis DSM 18603.</title>
        <authorList>
            <consortium name="US DOE Joint Genome Institute (JGI-PGF)"/>
            <person name="Lucas S."/>
            <person name="Han J."/>
            <person name="Lapidus A."/>
            <person name="Bruce D."/>
            <person name="Goodwin L."/>
            <person name="Pitluck S."/>
            <person name="Peters L."/>
            <person name="Kyrpides N."/>
            <person name="Mavromatis K."/>
            <person name="Ivanova N."/>
            <person name="Mikhailova N."/>
            <person name="Held B."/>
            <person name="Detter J.C."/>
            <person name="Tapia R."/>
            <person name="Han C."/>
            <person name="Land M."/>
            <person name="Hauser L."/>
            <person name="Markowitz V."/>
            <person name="Cheng J.-F."/>
            <person name="Hugenholtz P."/>
            <person name="Woyke T."/>
            <person name="Wu D."/>
            <person name="Tindall B."/>
            <person name="Brambilla E."/>
            <person name="Klenk H.-P."/>
            <person name="Eisen J.A."/>
        </authorList>
    </citation>
    <scope>NUCLEOTIDE SEQUENCE [LARGE SCALE GENOMIC DNA]</scope>
    <source>
        <strain evidence="2">DSM 18603</strain>
    </source>
</reference>
<evidence type="ECO:0000313" key="2">
    <source>
        <dbReference type="EMBL" id="EHQ29332.1"/>
    </source>
</evidence>
<keyword evidence="3" id="KW-1185">Reference proteome</keyword>
<proteinExistence type="predicted"/>
<evidence type="ECO:0000256" key="1">
    <source>
        <dbReference type="SAM" id="SignalP"/>
    </source>
</evidence>
<dbReference type="STRING" id="714943.Mucpa_5257"/>
<dbReference type="AlphaFoldDB" id="H1Y5I0"/>
<feature type="chain" id="PRO_5003557070" description="GH18 domain-containing protein" evidence="1">
    <location>
        <begin position="23"/>
        <end position="291"/>
    </location>
</feature>
<name>H1Y5I0_9SPHI</name>
<organism evidence="2 3">
    <name type="scientific">Mucilaginibacter paludis DSM 18603</name>
    <dbReference type="NCBI Taxonomy" id="714943"/>
    <lineage>
        <taxon>Bacteria</taxon>
        <taxon>Pseudomonadati</taxon>
        <taxon>Bacteroidota</taxon>
        <taxon>Sphingobacteriia</taxon>
        <taxon>Sphingobacteriales</taxon>
        <taxon>Sphingobacteriaceae</taxon>
        <taxon>Mucilaginibacter</taxon>
    </lineage>
</organism>
<dbReference type="RefSeq" id="WP_008510472.1">
    <property type="nucleotide sequence ID" value="NZ_CM001403.1"/>
</dbReference>
<protein>
    <recommendedName>
        <fullName evidence="4">GH18 domain-containing protein</fullName>
    </recommendedName>
</protein>
<feature type="signal peptide" evidence="1">
    <location>
        <begin position="1"/>
        <end position="22"/>
    </location>
</feature>